<evidence type="ECO:0000313" key="4">
    <source>
        <dbReference type="Proteomes" id="UP000255102"/>
    </source>
</evidence>
<evidence type="ECO:0000313" key="3">
    <source>
        <dbReference type="Proteomes" id="UP000076765"/>
    </source>
</evidence>
<keyword evidence="3" id="KW-1185">Reference proteome</keyword>
<proteinExistence type="predicted"/>
<reference evidence="2 4" key="2">
    <citation type="submission" date="2018-06" db="EMBL/GenBank/DDBJ databases">
        <authorList>
            <consortium name="Pathogen Informatics"/>
            <person name="Doyle S."/>
        </authorList>
    </citation>
    <scope>NUCLEOTIDE SEQUENCE [LARGE SCALE GENOMIC DNA]</scope>
    <source>
        <strain evidence="2 4">NCTC11227</strain>
    </source>
</reference>
<accession>A0A378PJ19</accession>
<dbReference type="Proteomes" id="UP000255102">
    <property type="component" value="Unassembled WGS sequence"/>
</dbReference>
<reference evidence="1 3" key="1">
    <citation type="submission" date="2015-04" db="EMBL/GenBank/DDBJ databases">
        <authorList>
            <person name="Calcutt M.J."/>
            <person name="Foecking M.F."/>
        </authorList>
    </citation>
    <scope>NUCLEOTIDE SEQUENCE [LARGE SCALE GENOMIC DNA]</scope>
    <source>
        <strain evidence="1 3">199/55</strain>
    </source>
</reference>
<evidence type="ECO:0000313" key="2">
    <source>
        <dbReference type="EMBL" id="STY86100.1"/>
    </source>
</evidence>
<name>A0A378PJ19_9GAMM</name>
<dbReference type="EMBL" id="CP011158">
    <property type="protein sequence ID" value="ANB90703.1"/>
    <property type="molecule type" value="Genomic_DNA"/>
</dbReference>
<dbReference type="RefSeq" id="WP_063513282.1">
    <property type="nucleotide sequence ID" value="NZ_CP011158.1"/>
</dbReference>
<protein>
    <submittedName>
        <fullName evidence="2">Uncharacterized protein</fullName>
    </submittedName>
</protein>
<sequence>MDTSATTSQADLSFAFDDVENLQAVAMTDKEMVETEGAWANFAIGAGIGAVGGHFSYMSGAIANDSYNWKAHATAVGVGAASGLLNPVSKATHLINGMRGVAVATVGSGAIGYAGRK</sequence>
<dbReference type="AlphaFoldDB" id="A0A378PJ19"/>
<dbReference type="EMBL" id="UGPW01000001">
    <property type="protein sequence ID" value="STY86100.1"/>
    <property type="molecule type" value="Genomic_DNA"/>
</dbReference>
<dbReference type="KEGG" id="moi:MOVS_00300"/>
<evidence type="ECO:0000313" key="1">
    <source>
        <dbReference type="EMBL" id="ANB90703.1"/>
    </source>
</evidence>
<dbReference type="Proteomes" id="UP000076765">
    <property type="component" value="Chromosome"/>
</dbReference>
<organism evidence="2 4">
    <name type="scientific">Moraxella ovis</name>
    <dbReference type="NCBI Taxonomy" id="29433"/>
    <lineage>
        <taxon>Bacteria</taxon>
        <taxon>Pseudomonadati</taxon>
        <taxon>Pseudomonadota</taxon>
        <taxon>Gammaproteobacteria</taxon>
        <taxon>Moraxellales</taxon>
        <taxon>Moraxellaceae</taxon>
        <taxon>Moraxella</taxon>
    </lineage>
</organism>
<gene>
    <name evidence="1" type="ORF">MOVS_00300</name>
    <name evidence="2" type="ORF">NCTC11227_00061</name>
</gene>